<evidence type="ECO:0000256" key="2">
    <source>
        <dbReference type="ARBA" id="ARBA00022723"/>
    </source>
</evidence>
<evidence type="ECO:0000259" key="8">
    <source>
        <dbReference type="PROSITE" id="PS50157"/>
    </source>
</evidence>
<gene>
    <name evidence="9" type="ORF">POM88_051923</name>
</gene>
<dbReference type="PROSITE" id="PS00028">
    <property type="entry name" value="ZINC_FINGER_C2H2_1"/>
    <property type="match status" value="1"/>
</dbReference>
<dbReference type="InterPro" id="IPR036236">
    <property type="entry name" value="Znf_C2H2_sf"/>
</dbReference>
<keyword evidence="3 6" id="KW-0863">Zinc-finger</keyword>
<dbReference type="InterPro" id="IPR044246">
    <property type="entry name" value="ZFP3-like"/>
</dbReference>
<keyword evidence="2" id="KW-0479">Metal-binding</keyword>
<dbReference type="Proteomes" id="UP001237642">
    <property type="component" value="Unassembled WGS sequence"/>
</dbReference>
<evidence type="ECO:0000256" key="1">
    <source>
        <dbReference type="ARBA" id="ARBA00004123"/>
    </source>
</evidence>
<accession>A0AAD8GS59</accession>
<dbReference type="GO" id="GO:0009788">
    <property type="term" value="P:negative regulation of abscisic acid-activated signaling pathway"/>
    <property type="evidence" value="ECO:0007669"/>
    <property type="project" value="InterPro"/>
</dbReference>
<protein>
    <recommendedName>
        <fullName evidence="8">C2H2-type domain-containing protein</fullName>
    </recommendedName>
</protein>
<organism evidence="9 10">
    <name type="scientific">Heracleum sosnowskyi</name>
    <dbReference type="NCBI Taxonomy" id="360622"/>
    <lineage>
        <taxon>Eukaryota</taxon>
        <taxon>Viridiplantae</taxon>
        <taxon>Streptophyta</taxon>
        <taxon>Embryophyta</taxon>
        <taxon>Tracheophyta</taxon>
        <taxon>Spermatophyta</taxon>
        <taxon>Magnoliopsida</taxon>
        <taxon>eudicotyledons</taxon>
        <taxon>Gunneridae</taxon>
        <taxon>Pentapetalae</taxon>
        <taxon>asterids</taxon>
        <taxon>campanulids</taxon>
        <taxon>Apiales</taxon>
        <taxon>Apiaceae</taxon>
        <taxon>Apioideae</taxon>
        <taxon>apioid superclade</taxon>
        <taxon>Tordylieae</taxon>
        <taxon>Tordyliinae</taxon>
        <taxon>Heracleum</taxon>
    </lineage>
</organism>
<proteinExistence type="predicted"/>
<feature type="domain" description="C2H2-type" evidence="8">
    <location>
        <begin position="61"/>
        <end position="88"/>
    </location>
</feature>
<dbReference type="PROSITE" id="PS50157">
    <property type="entry name" value="ZINC_FINGER_C2H2_2"/>
    <property type="match status" value="1"/>
</dbReference>
<dbReference type="SUPFAM" id="SSF57667">
    <property type="entry name" value="beta-beta-alpha zinc fingers"/>
    <property type="match status" value="1"/>
</dbReference>
<dbReference type="Pfam" id="PF13912">
    <property type="entry name" value="zf-C2H2_6"/>
    <property type="match status" value="1"/>
</dbReference>
<dbReference type="EMBL" id="JAUIZM010000012">
    <property type="protein sequence ID" value="KAK1353558.1"/>
    <property type="molecule type" value="Genomic_DNA"/>
</dbReference>
<reference evidence="9" key="1">
    <citation type="submission" date="2023-02" db="EMBL/GenBank/DDBJ databases">
        <title>Genome of toxic invasive species Heracleum sosnowskyi carries increased number of genes despite the absence of recent whole-genome duplications.</title>
        <authorList>
            <person name="Schelkunov M."/>
            <person name="Shtratnikova V."/>
            <person name="Makarenko M."/>
            <person name="Klepikova A."/>
            <person name="Omelchenko D."/>
            <person name="Novikova G."/>
            <person name="Obukhova E."/>
            <person name="Bogdanov V."/>
            <person name="Penin A."/>
            <person name="Logacheva M."/>
        </authorList>
    </citation>
    <scope>NUCLEOTIDE SEQUENCE</scope>
    <source>
        <strain evidence="9">Hsosn_3</strain>
        <tissue evidence="9">Leaf</tissue>
    </source>
</reference>
<evidence type="ECO:0000256" key="5">
    <source>
        <dbReference type="ARBA" id="ARBA00023242"/>
    </source>
</evidence>
<dbReference type="AlphaFoldDB" id="A0AAD8GS59"/>
<evidence type="ECO:0000256" key="6">
    <source>
        <dbReference type="PROSITE-ProRule" id="PRU00042"/>
    </source>
</evidence>
<feature type="region of interest" description="Disordered" evidence="7">
    <location>
        <begin position="1"/>
        <end position="21"/>
    </location>
</feature>
<comment type="subcellular location">
    <subcellularLocation>
        <location evidence="1">Nucleus</location>
    </subcellularLocation>
</comment>
<feature type="region of interest" description="Disordered" evidence="7">
    <location>
        <begin position="224"/>
        <end position="243"/>
    </location>
</feature>
<keyword evidence="10" id="KW-1185">Reference proteome</keyword>
<evidence type="ECO:0000256" key="3">
    <source>
        <dbReference type="ARBA" id="ARBA00022771"/>
    </source>
</evidence>
<keyword evidence="5" id="KW-0539">Nucleus</keyword>
<name>A0AAD8GS59_9APIA</name>
<evidence type="ECO:0000256" key="7">
    <source>
        <dbReference type="SAM" id="MobiDB-lite"/>
    </source>
</evidence>
<dbReference type="Gene3D" id="3.30.160.60">
    <property type="entry name" value="Classic Zinc Finger"/>
    <property type="match status" value="1"/>
</dbReference>
<keyword evidence="4" id="KW-0862">Zinc</keyword>
<dbReference type="InterPro" id="IPR013087">
    <property type="entry name" value="Znf_C2H2_type"/>
</dbReference>
<reference evidence="9" key="2">
    <citation type="submission" date="2023-05" db="EMBL/GenBank/DDBJ databases">
        <authorList>
            <person name="Schelkunov M.I."/>
        </authorList>
    </citation>
    <scope>NUCLEOTIDE SEQUENCE</scope>
    <source>
        <strain evidence="9">Hsosn_3</strain>
        <tissue evidence="9">Leaf</tissue>
    </source>
</reference>
<sequence>MEPPHNSDLSEELNLVKPSESSYMQQELETAMFNPTNLAPSESSYEQKPDLSTITSSSKKFACKFCTKTFKTPQALGGHQNAHKQERRDEKIRKSGAYHDIQHSNTLPSFKYPHPYSVHQPHHMSLYDGSSVNPILLNRPDPRWPSSSSPYLYDNQIPFWSGVPYQYKPMMENMQPQTVRFGSQRSMSLFDRRSELIDFMGGATSSQPTFDVDSGTIDFINVMHEPKDEPKEDVPKLDLDLKL</sequence>
<evidence type="ECO:0000313" key="10">
    <source>
        <dbReference type="Proteomes" id="UP001237642"/>
    </source>
</evidence>
<dbReference type="GO" id="GO:0008270">
    <property type="term" value="F:zinc ion binding"/>
    <property type="evidence" value="ECO:0007669"/>
    <property type="project" value="UniProtKB-KW"/>
</dbReference>
<dbReference type="PANTHER" id="PTHR47287:SF9">
    <property type="entry name" value="ZINC FINGER PROTEIN 4-LIKE"/>
    <property type="match status" value="1"/>
</dbReference>
<dbReference type="GO" id="GO:0005634">
    <property type="term" value="C:nucleus"/>
    <property type="evidence" value="ECO:0007669"/>
    <property type="project" value="UniProtKB-SubCell"/>
</dbReference>
<comment type="caution">
    <text evidence="9">The sequence shown here is derived from an EMBL/GenBank/DDBJ whole genome shotgun (WGS) entry which is preliminary data.</text>
</comment>
<dbReference type="PANTHER" id="PTHR47287">
    <property type="entry name" value="C2H2 AND C2HC ZINC FINGERS SUPERFAMILY PROTEIN"/>
    <property type="match status" value="1"/>
</dbReference>
<evidence type="ECO:0000256" key="4">
    <source>
        <dbReference type="ARBA" id="ARBA00022833"/>
    </source>
</evidence>
<evidence type="ECO:0000313" key="9">
    <source>
        <dbReference type="EMBL" id="KAK1353558.1"/>
    </source>
</evidence>